<evidence type="ECO:0000256" key="1">
    <source>
        <dbReference type="PROSITE-ProRule" id="PRU00339"/>
    </source>
</evidence>
<protein>
    <recommendedName>
        <fullName evidence="2">FHA domain-containing protein</fullName>
    </recommendedName>
</protein>
<accession>F3KUZ9</accession>
<dbReference type="InterPro" id="IPR019734">
    <property type="entry name" value="TPR_rpt"/>
</dbReference>
<dbReference type="InterPro" id="IPR011990">
    <property type="entry name" value="TPR-like_helical_dom_sf"/>
</dbReference>
<dbReference type="PANTHER" id="PTHR12558">
    <property type="entry name" value="CELL DIVISION CYCLE 16,23,27"/>
    <property type="match status" value="1"/>
</dbReference>
<dbReference type="InterPro" id="IPR013360">
    <property type="entry name" value="Pilus_4_PilW"/>
</dbReference>
<dbReference type="NCBIfam" id="TIGR02521">
    <property type="entry name" value="type_IV_pilW"/>
    <property type="match status" value="1"/>
</dbReference>
<dbReference type="SUPFAM" id="SSF48452">
    <property type="entry name" value="TPR-like"/>
    <property type="match status" value="1"/>
</dbReference>
<proteinExistence type="predicted"/>
<dbReference type="PANTHER" id="PTHR12558:SF13">
    <property type="entry name" value="CELL DIVISION CYCLE PROTEIN 27 HOMOLOG"/>
    <property type="match status" value="1"/>
</dbReference>
<name>F3KUZ9_9BURK</name>
<dbReference type="RefSeq" id="WP_006298359.1">
    <property type="nucleotide sequence ID" value="NZ_AEGR01000067.1"/>
</dbReference>
<sequence length="280" mass="31204">MSGLELHLPAHARFAHRALWPWMTLLLLALAVPCLQGCAQRATSGEDIVTASDEPEQRSRARLRLQLALGYFERGQDAVALDEIKQALAIDPAFVDAYNLRGLIYMRLDQPRLAQESFRRALSLGGDNPDVLHNQGWLQCQQGDFAQAALSFERALAQPAYGQRAKTWLSLGLCQIRAGQPGAAEHSLLKAYALDAENPVVGYNLAQLLYARDAMPEARLYIQRINNNGSLVNAETLWLGAKIEHRLGNAQARDRLGSQLRVRYPGSKELDSYDRRAFDE</sequence>
<dbReference type="Pfam" id="PF13432">
    <property type="entry name" value="TPR_16"/>
    <property type="match status" value="1"/>
</dbReference>
<feature type="domain" description="FHA" evidence="2">
    <location>
        <begin position="176"/>
        <end position="237"/>
    </location>
</feature>
<keyword evidence="4" id="KW-1185">Reference proteome</keyword>
<reference evidence="3 4" key="1">
    <citation type="journal article" date="2011" name="EMBO J.">
        <title>Structural diversity of bacterial flagellar motors.</title>
        <authorList>
            <person name="Chen S."/>
            <person name="Beeby M."/>
            <person name="Murphy G.E."/>
            <person name="Leadbetter J.R."/>
            <person name="Hendrixson D.R."/>
            <person name="Briegel A."/>
            <person name="Li Z."/>
            <person name="Shi J."/>
            <person name="Tocheva E.I."/>
            <person name="Muller A."/>
            <person name="Dobro M.J."/>
            <person name="Jensen G.J."/>
        </authorList>
    </citation>
    <scope>NUCLEOTIDE SEQUENCE [LARGE SCALE GENOMIC DNA]</scope>
    <source>
        <strain evidence="3 4">ATCC 19624</strain>
    </source>
</reference>
<dbReference type="AlphaFoldDB" id="F3KUZ9"/>
<dbReference type="PROSITE" id="PS50005">
    <property type="entry name" value="TPR"/>
    <property type="match status" value="2"/>
</dbReference>
<evidence type="ECO:0000259" key="2">
    <source>
        <dbReference type="PROSITE" id="PS50006"/>
    </source>
</evidence>
<gene>
    <name evidence="3" type="ORF">HGR_11421</name>
</gene>
<dbReference type="PROSITE" id="PS50006">
    <property type="entry name" value="FHA_DOMAIN"/>
    <property type="match status" value="1"/>
</dbReference>
<organism evidence="3 4">
    <name type="scientific">Hylemonella gracilis ATCC 19624</name>
    <dbReference type="NCBI Taxonomy" id="887062"/>
    <lineage>
        <taxon>Bacteria</taxon>
        <taxon>Pseudomonadati</taxon>
        <taxon>Pseudomonadota</taxon>
        <taxon>Betaproteobacteria</taxon>
        <taxon>Burkholderiales</taxon>
        <taxon>Comamonadaceae</taxon>
        <taxon>Hylemonella</taxon>
    </lineage>
</organism>
<dbReference type="eggNOG" id="COG3063">
    <property type="taxonomic scope" value="Bacteria"/>
</dbReference>
<comment type="caution">
    <text evidence="3">The sequence shown here is derived from an EMBL/GenBank/DDBJ whole genome shotgun (WGS) entry which is preliminary data.</text>
</comment>
<dbReference type="Proteomes" id="UP000016368">
    <property type="component" value="Unassembled WGS sequence"/>
</dbReference>
<feature type="repeat" description="TPR" evidence="1">
    <location>
        <begin position="61"/>
        <end position="94"/>
    </location>
</feature>
<dbReference type="EMBL" id="AEGR01000067">
    <property type="protein sequence ID" value="EGI76402.1"/>
    <property type="molecule type" value="Genomic_DNA"/>
</dbReference>
<evidence type="ECO:0000313" key="3">
    <source>
        <dbReference type="EMBL" id="EGI76402.1"/>
    </source>
</evidence>
<feature type="repeat" description="TPR" evidence="1">
    <location>
        <begin position="95"/>
        <end position="128"/>
    </location>
</feature>
<dbReference type="Pfam" id="PF13414">
    <property type="entry name" value="TPR_11"/>
    <property type="match status" value="1"/>
</dbReference>
<dbReference type="SMART" id="SM00028">
    <property type="entry name" value="TPR"/>
    <property type="match status" value="4"/>
</dbReference>
<dbReference type="InterPro" id="IPR000253">
    <property type="entry name" value="FHA_dom"/>
</dbReference>
<evidence type="ECO:0000313" key="4">
    <source>
        <dbReference type="Proteomes" id="UP000016368"/>
    </source>
</evidence>
<dbReference type="Gene3D" id="1.25.40.10">
    <property type="entry name" value="Tetratricopeptide repeat domain"/>
    <property type="match status" value="1"/>
</dbReference>
<dbReference type="STRING" id="887062.HGR_11421"/>
<keyword evidence="1" id="KW-0802">TPR repeat</keyword>